<accession>A0A1E3X893</accession>
<dbReference type="EMBL" id="MAYW01000138">
    <property type="protein sequence ID" value="ODS31174.1"/>
    <property type="molecule type" value="Genomic_DNA"/>
</dbReference>
<keyword evidence="1 2" id="KW-0808">Transferase</keyword>
<comment type="caution">
    <text evidence="4">The sequence shown here is derived from an EMBL/GenBank/DDBJ whole genome shotgun (WGS) entry which is preliminary data.</text>
</comment>
<dbReference type="InterPro" id="IPR048254">
    <property type="entry name" value="CDP_ALCOHOL_P_TRANSF_CS"/>
</dbReference>
<protein>
    <submittedName>
        <fullName evidence="4">Bifunctional IPC transferase and DIPP synthase</fullName>
    </submittedName>
</protein>
<dbReference type="GO" id="GO:0016020">
    <property type="term" value="C:membrane"/>
    <property type="evidence" value="ECO:0007669"/>
    <property type="project" value="InterPro"/>
</dbReference>
<dbReference type="Proteomes" id="UP000094056">
    <property type="component" value="Unassembled WGS sequence"/>
</dbReference>
<evidence type="ECO:0000256" key="1">
    <source>
        <dbReference type="ARBA" id="ARBA00022679"/>
    </source>
</evidence>
<name>A0A1E3X893_9BACT</name>
<organism evidence="4 5">
    <name type="scientific">Candidatus Scalindua rubra</name>
    <dbReference type="NCBI Taxonomy" id="1872076"/>
    <lineage>
        <taxon>Bacteria</taxon>
        <taxon>Pseudomonadati</taxon>
        <taxon>Planctomycetota</taxon>
        <taxon>Candidatus Brocadiia</taxon>
        <taxon>Candidatus Brocadiales</taxon>
        <taxon>Candidatus Scalinduaceae</taxon>
        <taxon>Candidatus Scalindua</taxon>
    </lineage>
</organism>
<gene>
    <name evidence="4" type="primary">spsI_2</name>
    <name evidence="4" type="ORF">SCARUB_03717</name>
</gene>
<dbReference type="PROSITE" id="PS00379">
    <property type="entry name" value="CDP_ALCOHOL_P_TRANSF"/>
    <property type="match status" value="1"/>
</dbReference>
<feature type="transmembrane region" description="Helical" evidence="3">
    <location>
        <begin position="48"/>
        <end position="68"/>
    </location>
</feature>
<keyword evidence="3" id="KW-1133">Transmembrane helix</keyword>
<keyword evidence="3" id="KW-0472">Membrane</keyword>
<keyword evidence="3" id="KW-0812">Transmembrane</keyword>
<dbReference type="AlphaFoldDB" id="A0A1E3X893"/>
<sequence>MQIKAERKIYQSLGTSSDSPIIDKYIIRKLSGLISGLLSRTPVTPNQITIISLLLGIISGYFFSFGGYTHNITAGLIFFLSVVFDQCDGEVARLKHTESEFGRTLDIIVDAIVNAAIVAGITCAVYKAVGSGFIIIIGFLAMSGISISILLTTYYDHESKKSEKSNSTKEWLDKLNNKDFFYVIMFVCILLNQMIWFLLIMAIGTNIYWIVHKTTHPIR</sequence>
<dbReference type="InterPro" id="IPR000462">
    <property type="entry name" value="CDP-OH_P_trans"/>
</dbReference>
<dbReference type="Gene3D" id="1.20.120.1760">
    <property type="match status" value="1"/>
</dbReference>
<feature type="transmembrane region" description="Helical" evidence="3">
    <location>
        <begin position="107"/>
        <end position="126"/>
    </location>
</feature>
<comment type="similarity">
    <text evidence="2">Belongs to the CDP-alcohol phosphatidyltransferase class-I family.</text>
</comment>
<dbReference type="GO" id="GO:0008654">
    <property type="term" value="P:phospholipid biosynthetic process"/>
    <property type="evidence" value="ECO:0007669"/>
    <property type="project" value="InterPro"/>
</dbReference>
<dbReference type="Pfam" id="PF01066">
    <property type="entry name" value="CDP-OH_P_transf"/>
    <property type="match status" value="1"/>
</dbReference>
<evidence type="ECO:0000256" key="3">
    <source>
        <dbReference type="SAM" id="Phobius"/>
    </source>
</evidence>
<evidence type="ECO:0000313" key="4">
    <source>
        <dbReference type="EMBL" id="ODS31174.1"/>
    </source>
</evidence>
<reference evidence="4 5" key="1">
    <citation type="submission" date="2016-07" db="EMBL/GenBank/DDBJ databases">
        <title>Draft genome of Scalindua rubra, obtained from a brine-seawater interface in the Red Sea, sheds light on salt adaptation in anammox bacteria.</title>
        <authorList>
            <person name="Speth D.R."/>
            <person name="Lagkouvardos I."/>
            <person name="Wang Y."/>
            <person name="Qian P.-Y."/>
            <person name="Dutilh B.E."/>
            <person name="Jetten M.S."/>
        </authorList>
    </citation>
    <scope>NUCLEOTIDE SEQUENCE [LARGE SCALE GENOMIC DNA]</scope>
    <source>
        <strain evidence="4">BSI-1</strain>
    </source>
</reference>
<proteinExistence type="inferred from homology"/>
<feature type="transmembrane region" description="Helical" evidence="3">
    <location>
        <begin position="180"/>
        <end position="211"/>
    </location>
</feature>
<evidence type="ECO:0000256" key="2">
    <source>
        <dbReference type="RuleBase" id="RU003750"/>
    </source>
</evidence>
<evidence type="ECO:0000313" key="5">
    <source>
        <dbReference type="Proteomes" id="UP000094056"/>
    </source>
</evidence>
<feature type="transmembrane region" description="Helical" evidence="3">
    <location>
        <begin position="133"/>
        <end position="155"/>
    </location>
</feature>
<dbReference type="GO" id="GO:0016780">
    <property type="term" value="F:phosphotransferase activity, for other substituted phosphate groups"/>
    <property type="evidence" value="ECO:0007669"/>
    <property type="project" value="InterPro"/>
</dbReference>
<dbReference type="InterPro" id="IPR043130">
    <property type="entry name" value="CDP-OH_PTrfase_TM_dom"/>
</dbReference>